<evidence type="ECO:0000313" key="9">
    <source>
        <dbReference type="EMBL" id="SFP02977.1"/>
    </source>
</evidence>
<dbReference type="InterPro" id="IPR026579">
    <property type="entry name" value="FtsQ"/>
</dbReference>
<sequence length="297" mass="33512">MRSLIPQLSRGDRADPAPSRLAYRLNRLLLTPLFHRSLRIGLPLCILAISVAVVALSPERRETVALWVEDVKLSVQQRPEFMVKLMAIDGASDRVAEAIREIVPVHFPVSSFDLDLPAMQRTIAGLDAVARADLRIRPGGILQVRVSERMPVVVWRQRGRIEMLDVTGQRVATLDARTDRPDLPLIAGRGAQQLVDEALELVAAARPLDDRLRGLVRVGERRWDVMLEDDRRILLPEVSPVRALEQVLALHQAQEILDRDVELVDMRNPRRPTVRLAQAAAENLRRIKQIEMGVRTE</sequence>
<dbReference type="GO" id="GO:0043093">
    <property type="term" value="P:FtsZ-dependent cytokinesis"/>
    <property type="evidence" value="ECO:0007669"/>
    <property type="project" value="UniProtKB-UniRule"/>
</dbReference>
<accession>A0A1I5M0Q4</accession>
<proteinExistence type="inferred from homology"/>
<keyword evidence="4 7" id="KW-0812">Transmembrane</keyword>
<keyword evidence="2 7" id="KW-0997">Cell inner membrane</keyword>
<dbReference type="EMBL" id="FOXA01000002">
    <property type="protein sequence ID" value="SFP02977.1"/>
    <property type="molecule type" value="Genomic_DNA"/>
</dbReference>
<dbReference type="Gene3D" id="3.40.50.11690">
    <property type="entry name" value="Cell division protein FtsQ/DivIB"/>
    <property type="match status" value="1"/>
</dbReference>
<dbReference type="InterPro" id="IPR045335">
    <property type="entry name" value="FtsQ_C_sf"/>
</dbReference>
<dbReference type="PANTHER" id="PTHR35851">
    <property type="entry name" value="CELL DIVISION PROTEIN FTSQ"/>
    <property type="match status" value="1"/>
</dbReference>
<protein>
    <recommendedName>
        <fullName evidence="7">Cell division protein FtsQ</fullName>
    </recommendedName>
</protein>
<gene>
    <name evidence="7" type="primary">ftsQ</name>
    <name evidence="9" type="ORF">SAMN04488047_10219</name>
</gene>
<keyword evidence="3 7" id="KW-0132">Cell division</keyword>
<keyword evidence="1 7" id="KW-1003">Cell membrane</keyword>
<dbReference type="HAMAP" id="MF_00911">
    <property type="entry name" value="FtsQ_subfam"/>
    <property type="match status" value="1"/>
</dbReference>
<dbReference type="GO" id="GO:0032153">
    <property type="term" value="C:cell division site"/>
    <property type="evidence" value="ECO:0007669"/>
    <property type="project" value="UniProtKB-UniRule"/>
</dbReference>
<dbReference type="STRING" id="441119.SAMN04488047_10219"/>
<evidence type="ECO:0000256" key="3">
    <source>
        <dbReference type="ARBA" id="ARBA00022618"/>
    </source>
</evidence>
<feature type="domain" description="Cell division protein FtsQ/DivIB C-terminal" evidence="8">
    <location>
        <begin position="154"/>
        <end position="267"/>
    </location>
</feature>
<comment type="similarity">
    <text evidence="7">Belongs to the FtsQ/DivIB family. FtsQ subfamily.</text>
</comment>
<keyword evidence="6 7" id="KW-0131">Cell cycle</keyword>
<evidence type="ECO:0000256" key="6">
    <source>
        <dbReference type="ARBA" id="ARBA00023306"/>
    </source>
</evidence>
<evidence type="ECO:0000256" key="2">
    <source>
        <dbReference type="ARBA" id="ARBA00022519"/>
    </source>
</evidence>
<dbReference type="OrthoDB" id="9783091at2"/>
<dbReference type="PANTHER" id="PTHR35851:SF1">
    <property type="entry name" value="CELL DIVISION PROTEIN FTSQ"/>
    <property type="match status" value="1"/>
</dbReference>
<evidence type="ECO:0000313" key="10">
    <source>
        <dbReference type="Proteomes" id="UP000199356"/>
    </source>
</evidence>
<reference evidence="9 10" key="1">
    <citation type="submission" date="2016-10" db="EMBL/GenBank/DDBJ databases">
        <authorList>
            <person name="de Groot N.N."/>
        </authorList>
    </citation>
    <scope>NUCLEOTIDE SEQUENCE [LARGE SCALE GENOMIC DNA]</scope>
    <source>
        <strain evidence="9 10">DSM 19547</strain>
    </source>
</reference>
<keyword evidence="7" id="KW-0472">Membrane</keyword>
<dbReference type="RefSeq" id="WP_093417889.1">
    <property type="nucleotide sequence ID" value="NZ_FOXA01000002.1"/>
</dbReference>
<evidence type="ECO:0000256" key="5">
    <source>
        <dbReference type="ARBA" id="ARBA00022989"/>
    </source>
</evidence>
<keyword evidence="10" id="KW-1185">Reference proteome</keyword>
<name>A0A1I5M0Q4_9RHOB</name>
<dbReference type="InterPro" id="IPR005548">
    <property type="entry name" value="Cell_div_FtsQ/DivIB_C"/>
</dbReference>
<evidence type="ECO:0000256" key="4">
    <source>
        <dbReference type="ARBA" id="ARBA00022692"/>
    </source>
</evidence>
<keyword evidence="5 7" id="KW-1133">Transmembrane helix</keyword>
<dbReference type="Proteomes" id="UP000199356">
    <property type="component" value="Unassembled WGS sequence"/>
</dbReference>
<evidence type="ECO:0000256" key="1">
    <source>
        <dbReference type="ARBA" id="ARBA00022475"/>
    </source>
</evidence>
<organism evidence="9 10">
    <name type="scientific">Tranquillimonas alkanivorans</name>
    <dbReference type="NCBI Taxonomy" id="441119"/>
    <lineage>
        <taxon>Bacteria</taxon>
        <taxon>Pseudomonadati</taxon>
        <taxon>Pseudomonadota</taxon>
        <taxon>Alphaproteobacteria</taxon>
        <taxon>Rhodobacterales</taxon>
        <taxon>Roseobacteraceae</taxon>
        <taxon>Tranquillimonas</taxon>
    </lineage>
</organism>
<dbReference type="Pfam" id="PF03799">
    <property type="entry name" value="FtsQ_DivIB_C"/>
    <property type="match status" value="1"/>
</dbReference>
<evidence type="ECO:0000256" key="7">
    <source>
        <dbReference type="HAMAP-Rule" id="MF_00911"/>
    </source>
</evidence>
<dbReference type="GO" id="GO:0090529">
    <property type="term" value="P:cell septum assembly"/>
    <property type="evidence" value="ECO:0007669"/>
    <property type="project" value="InterPro"/>
</dbReference>
<comment type="function">
    <text evidence="7">Essential cell division protein.</text>
</comment>
<dbReference type="AlphaFoldDB" id="A0A1I5M0Q4"/>
<dbReference type="GO" id="GO:0005886">
    <property type="term" value="C:plasma membrane"/>
    <property type="evidence" value="ECO:0007669"/>
    <property type="project" value="UniProtKB-SubCell"/>
</dbReference>
<comment type="subcellular location">
    <subcellularLocation>
        <location evidence="7">Cell inner membrane</location>
        <topology evidence="7">Single-pass type II membrane protein</topology>
    </subcellularLocation>
    <text evidence="7">Localizes to the division septum.</text>
</comment>
<evidence type="ECO:0000259" key="8">
    <source>
        <dbReference type="Pfam" id="PF03799"/>
    </source>
</evidence>